<feature type="region of interest" description="Disordered" evidence="1">
    <location>
        <begin position="70"/>
        <end position="89"/>
    </location>
</feature>
<evidence type="ECO:0000313" key="2">
    <source>
        <dbReference type="EMBL" id="SJL09141.1"/>
    </source>
</evidence>
<keyword evidence="3" id="KW-1185">Reference proteome</keyword>
<sequence length="180" mass="20802">MSIAESTYSRIPLSELQAHALSQLDLHQQRTTLDGRYLEPTEGDRLTRTYDLVIDPCIRVWYSKRQEDLEKQEETSQSDPPAVTDVQEQAPTPWGTRIVIIWDEGRNPYRTRFSGLSSNARRVTHGTRSYRGFHKISTKTYESHAKPDIRAHLSLLDMLRNVTSPSIPVSSWPRKTISWH</sequence>
<protein>
    <submittedName>
        <fullName evidence="2">Uncharacterized protein</fullName>
    </submittedName>
</protein>
<evidence type="ECO:0000313" key="3">
    <source>
        <dbReference type="Proteomes" id="UP000219338"/>
    </source>
</evidence>
<name>A0A284RK56_ARMOS</name>
<proteinExistence type="predicted"/>
<dbReference type="AlphaFoldDB" id="A0A284RK56"/>
<reference evidence="3" key="1">
    <citation type="journal article" date="2017" name="Nat. Ecol. Evol.">
        <title>Genome expansion and lineage-specific genetic innovations in the forest pathogenic fungi Armillaria.</title>
        <authorList>
            <person name="Sipos G."/>
            <person name="Prasanna A.N."/>
            <person name="Walter M.C."/>
            <person name="O'Connor E."/>
            <person name="Balint B."/>
            <person name="Krizsan K."/>
            <person name="Kiss B."/>
            <person name="Hess J."/>
            <person name="Varga T."/>
            <person name="Slot J."/>
            <person name="Riley R."/>
            <person name="Boka B."/>
            <person name="Rigling D."/>
            <person name="Barry K."/>
            <person name="Lee J."/>
            <person name="Mihaltcheva S."/>
            <person name="LaButti K."/>
            <person name="Lipzen A."/>
            <person name="Waldron R."/>
            <person name="Moloney N.M."/>
            <person name="Sperisen C."/>
            <person name="Kredics L."/>
            <person name="Vagvoelgyi C."/>
            <person name="Patrignani A."/>
            <person name="Fitzpatrick D."/>
            <person name="Nagy I."/>
            <person name="Doyle S."/>
            <person name="Anderson J.B."/>
            <person name="Grigoriev I.V."/>
            <person name="Gueldener U."/>
            <person name="Muensterkoetter M."/>
            <person name="Nagy L.G."/>
        </authorList>
    </citation>
    <scope>NUCLEOTIDE SEQUENCE [LARGE SCALE GENOMIC DNA]</scope>
    <source>
        <strain evidence="3">C18/9</strain>
    </source>
</reference>
<organism evidence="2 3">
    <name type="scientific">Armillaria ostoyae</name>
    <name type="common">Armillaria root rot fungus</name>
    <dbReference type="NCBI Taxonomy" id="47428"/>
    <lineage>
        <taxon>Eukaryota</taxon>
        <taxon>Fungi</taxon>
        <taxon>Dikarya</taxon>
        <taxon>Basidiomycota</taxon>
        <taxon>Agaricomycotina</taxon>
        <taxon>Agaricomycetes</taxon>
        <taxon>Agaricomycetidae</taxon>
        <taxon>Agaricales</taxon>
        <taxon>Marasmiineae</taxon>
        <taxon>Physalacriaceae</taxon>
        <taxon>Armillaria</taxon>
    </lineage>
</organism>
<dbReference type="EMBL" id="FUEG01000010">
    <property type="protein sequence ID" value="SJL09141.1"/>
    <property type="molecule type" value="Genomic_DNA"/>
</dbReference>
<gene>
    <name evidence="2" type="ORF">ARMOST_12517</name>
</gene>
<dbReference type="Proteomes" id="UP000219338">
    <property type="component" value="Unassembled WGS sequence"/>
</dbReference>
<evidence type="ECO:0000256" key="1">
    <source>
        <dbReference type="SAM" id="MobiDB-lite"/>
    </source>
</evidence>
<accession>A0A284RK56</accession>